<keyword evidence="2" id="KW-1185">Reference proteome</keyword>
<comment type="caution">
    <text evidence="1">The sequence shown here is derived from an EMBL/GenBank/DDBJ whole genome shotgun (WGS) entry which is preliminary data.</text>
</comment>
<dbReference type="Gene3D" id="3.30.1330.70">
    <property type="entry name" value="Holliday junction resolvase RusA"/>
    <property type="match status" value="1"/>
</dbReference>
<evidence type="ECO:0000313" key="1">
    <source>
        <dbReference type="EMBL" id="MDX8417387.1"/>
    </source>
</evidence>
<name>A0ABU4WPJ2_9FIRM</name>
<evidence type="ECO:0000313" key="2">
    <source>
        <dbReference type="Proteomes" id="UP001285244"/>
    </source>
</evidence>
<reference evidence="1 2" key="1">
    <citation type="submission" date="2022-03" db="EMBL/GenBank/DDBJ databases">
        <title>Novel taxa within the pig intestine.</title>
        <authorList>
            <person name="Wylensek D."/>
            <person name="Bishof K."/>
            <person name="Afrizal A."/>
            <person name="Clavel T."/>
        </authorList>
    </citation>
    <scope>NUCLEOTIDE SEQUENCE [LARGE SCALE GENOMIC DNA]</scope>
    <source>
        <strain evidence="1 2">Cla-KB-P134</strain>
    </source>
</reference>
<gene>
    <name evidence="1" type="ORF">MOZ64_05970</name>
</gene>
<proteinExistence type="predicted"/>
<dbReference type="Pfam" id="PF05866">
    <property type="entry name" value="RusA"/>
    <property type="match status" value="1"/>
</dbReference>
<sequence>MHFFLHLEPPRTTAQEHKVTVRNGKPCFYDPPAVARAKALLTANLARYIPSEPYEHGVRLVVKWCFPRGKHKDGEYKETKPDTDNLQKMLKDCMTRLHYWKDDALVVSEIVEKFWAEVPGIYIEIEEIS</sequence>
<keyword evidence="1" id="KW-0378">Hydrolase</keyword>
<dbReference type="EC" id="3.1.21.10" evidence="1"/>
<dbReference type="RefSeq" id="WP_320325683.1">
    <property type="nucleotide sequence ID" value="NZ_JALBUS010000007.1"/>
</dbReference>
<dbReference type="InterPro" id="IPR008822">
    <property type="entry name" value="Endonuclease_RusA-like"/>
</dbReference>
<organism evidence="1 2">
    <name type="scientific">Absicoccus intestinalis</name>
    <dbReference type="NCBI Taxonomy" id="2926319"/>
    <lineage>
        <taxon>Bacteria</taxon>
        <taxon>Bacillati</taxon>
        <taxon>Bacillota</taxon>
        <taxon>Erysipelotrichia</taxon>
        <taxon>Erysipelotrichales</taxon>
        <taxon>Erysipelotrichaceae</taxon>
        <taxon>Absicoccus</taxon>
    </lineage>
</organism>
<dbReference type="GO" id="GO:0008821">
    <property type="term" value="F:crossover junction DNA endonuclease activity"/>
    <property type="evidence" value="ECO:0007669"/>
    <property type="project" value="UniProtKB-EC"/>
</dbReference>
<protein>
    <submittedName>
        <fullName evidence="1">RusA family crossover junction endodeoxyribonuclease</fullName>
        <ecNumber evidence="1">3.1.21.10</ecNumber>
    </submittedName>
</protein>
<accession>A0ABU4WPJ2</accession>
<dbReference type="SUPFAM" id="SSF103084">
    <property type="entry name" value="Holliday junction resolvase RusA"/>
    <property type="match status" value="1"/>
</dbReference>
<dbReference type="Proteomes" id="UP001285244">
    <property type="component" value="Unassembled WGS sequence"/>
</dbReference>
<dbReference type="InterPro" id="IPR036614">
    <property type="entry name" value="RusA-like_sf"/>
</dbReference>
<dbReference type="EMBL" id="JALBUS010000007">
    <property type="protein sequence ID" value="MDX8417387.1"/>
    <property type="molecule type" value="Genomic_DNA"/>
</dbReference>